<comment type="similarity">
    <text evidence="8">Belongs to the binding-protein-dependent transport system permease family.</text>
</comment>
<keyword evidence="6 8" id="KW-1133">Transmembrane helix</keyword>
<dbReference type="PANTHER" id="PTHR43744:SF8">
    <property type="entry name" value="SN-GLYCEROL-3-PHOSPHATE TRANSPORT SYSTEM PERMEASE PROTEIN UGPE"/>
    <property type="match status" value="1"/>
</dbReference>
<dbReference type="InterPro" id="IPR035906">
    <property type="entry name" value="MetI-like_sf"/>
</dbReference>
<evidence type="ECO:0000256" key="5">
    <source>
        <dbReference type="ARBA" id="ARBA00022692"/>
    </source>
</evidence>
<sequence>MKQSMTTGALSVIKLVLLLALAAFTVMPLIFMLTASFMSGKEIMQMPYKWIPESWQYVNFITAMKGNDGNYIYVRNIINSFIVAITVSFTTVLLASITGYGLAKFRFRGRNLIFMLIMATMMIPFEAIMIPLYMIATKLHIQNTYTGLILPFMVSAFGIFMMRQYLITFPNEFLDAARVDGMHEFSIYSHIVLPNCKPVIATLAILSFRTQWDNLLWPLLVSQSDTMKTIPQYITSFTAERSTDEGAMMAAAVIASIPMMLIFFGLSKYFIGGSVVYESRKG</sequence>
<dbReference type="GO" id="GO:0055085">
    <property type="term" value="P:transmembrane transport"/>
    <property type="evidence" value="ECO:0007669"/>
    <property type="project" value="InterPro"/>
</dbReference>
<keyword evidence="7 8" id="KW-0472">Membrane</keyword>
<dbReference type="RefSeq" id="WP_162662130.1">
    <property type="nucleotide sequence ID" value="NZ_CP048020.1"/>
</dbReference>
<feature type="transmembrane region" description="Helical" evidence="8">
    <location>
        <begin position="247"/>
        <end position="271"/>
    </location>
</feature>
<evidence type="ECO:0000256" key="2">
    <source>
        <dbReference type="ARBA" id="ARBA00020515"/>
    </source>
</evidence>
<dbReference type="EMBL" id="CP048020">
    <property type="protein sequence ID" value="QHX42321.1"/>
    <property type="molecule type" value="Genomic_DNA"/>
</dbReference>
<evidence type="ECO:0000256" key="6">
    <source>
        <dbReference type="ARBA" id="ARBA00022989"/>
    </source>
</evidence>
<dbReference type="CDD" id="cd06261">
    <property type="entry name" value="TM_PBP2"/>
    <property type="match status" value="1"/>
</dbReference>
<dbReference type="Gene3D" id="1.10.3720.10">
    <property type="entry name" value="MetI-like"/>
    <property type="match status" value="1"/>
</dbReference>
<accession>A0A6P1XY50</accession>
<evidence type="ECO:0000256" key="4">
    <source>
        <dbReference type="ARBA" id="ARBA00022475"/>
    </source>
</evidence>
<keyword evidence="5 8" id="KW-0812">Transmembrane</keyword>
<dbReference type="AlphaFoldDB" id="A0A6P1XY50"/>
<organism evidence="10 11">
    <name type="scientific">Treponema vincentii</name>
    <dbReference type="NCBI Taxonomy" id="69710"/>
    <lineage>
        <taxon>Bacteria</taxon>
        <taxon>Pseudomonadati</taxon>
        <taxon>Spirochaetota</taxon>
        <taxon>Spirochaetia</taxon>
        <taxon>Spirochaetales</taxon>
        <taxon>Treponemataceae</taxon>
        <taxon>Treponema</taxon>
    </lineage>
</organism>
<evidence type="ECO:0000256" key="8">
    <source>
        <dbReference type="RuleBase" id="RU363032"/>
    </source>
</evidence>
<evidence type="ECO:0000256" key="3">
    <source>
        <dbReference type="ARBA" id="ARBA00022448"/>
    </source>
</evidence>
<keyword evidence="4" id="KW-1003">Cell membrane</keyword>
<proteinExistence type="inferred from homology"/>
<dbReference type="PANTHER" id="PTHR43744">
    <property type="entry name" value="ABC TRANSPORTER PERMEASE PROTEIN MG189-RELATED-RELATED"/>
    <property type="match status" value="1"/>
</dbReference>
<dbReference type="PROSITE" id="PS50928">
    <property type="entry name" value="ABC_TM1"/>
    <property type="match status" value="1"/>
</dbReference>
<evidence type="ECO:0000256" key="1">
    <source>
        <dbReference type="ARBA" id="ARBA00004651"/>
    </source>
</evidence>
<comment type="subcellular location">
    <subcellularLocation>
        <location evidence="1 8">Cell membrane</location>
        <topology evidence="1 8">Multi-pass membrane protein</topology>
    </subcellularLocation>
</comment>
<feature type="transmembrane region" description="Helical" evidence="8">
    <location>
        <begin position="148"/>
        <end position="166"/>
    </location>
</feature>
<evidence type="ECO:0000313" key="11">
    <source>
        <dbReference type="Proteomes" id="UP000464374"/>
    </source>
</evidence>
<protein>
    <recommendedName>
        <fullName evidence="2">sn-glycerol-3-phosphate transport system permease protein UgpE</fullName>
    </recommendedName>
</protein>
<dbReference type="SUPFAM" id="SSF161098">
    <property type="entry name" value="MetI-like"/>
    <property type="match status" value="1"/>
</dbReference>
<dbReference type="Proteomes" id="UP000464374">
    <property type="component" value="Chromosome"/>
</dbReference>
<gene>
    <name evidence="10" type="ORF">GWP43_01395</name>
</gene>
<dbReference type="Pfam" id="PF00528">
    <property type="entry name" value="BPD_transp_1"/>
    <property type="match status" value="1"/>
</dbReference>
<keyword evidence="3 8" id="KW-0813">Transport</keyword>
<dbReference type="KEGG" id="trz:GWP43_01395"/>
<evidence type="ECO:0000256" key="7">
    <source>
        <dbReference type="ARBA" id="ARBA00023136"/>
    </source>
</evidence>
<name>A0A6P1XY50_9SPIR</name>
<dbReference type="InterPro" id="IPR000515">
    <property type="entry name" value="MetI-like"/>
</dbReference>
<feature type="domain" description="ABC transmembrane type-1" evidence="9">
    <location>
        <begin position="77"/>
        <end position="266"/>
    </location>
</feature>
<feature type="transmembrane region" description="Helical" evidence="8">
    <location>
        <begin position="77"/>
        <end position="100"/>
    </location>
</feature>
<reference evidence="10 11" key="1">
    <citation type="submission" date="2020-01" db="EMBL/GenBank/DDBJ databases">
        <title>Complete genome sequence of a human oral phylogroup 1 Treponema sp. strain ATCC 700766, originally isolated from periodontitis dental plaque.</title>
        <authorList>
            <person name="Chan Y."/>
            <person name="Huo Y.-B."/>
            <person name="Yu X.-L."/>
            <person name="Zeng H."/>
            <person name="Leung W.-K."/>
            <person name="Watt R.M."/>
        </authorList>
    </citation>
    <scope>NUCLEOTIDE SEQUENCE [LARGE SCALE GENOMIC DNA]</scope>
    <source>
        <strain evidence="10 11">OMZ 804</strain>
    </source>
</reference>
<feature type="transmembrane region" description="Helical" evidence="8">
    <location>
        <begin position="12"/>
        <end position="38"/>
    </location>
</feature>
<evidence type="ECO:0000313" key="10">
    <source>
        <dbReference type="EMBL" id="QHX42321.1"/>
    </source>
</evidence>
<feature type="transmembrane region" description="Helical" evidence="8">
    <location>
        <begin position="112"/>
        <end position="136"/>
    </location>
</feature>
<evidence type="ECO:0000259" key="9">
    <source>
        <dbReference type="PROSITE" id="PS50928"/>
    </source>
</evidence>
<dbReference type="GO" id="GO:0005886">
    <property type="term" value="C:plasma membrane"/>
    <property type="evidence" value="ECO:0007669"/>
    <property type="project" value="UniProtKB-SubCell"/>
</dbReference>